<dbReference type="NCBIfam" id="TIGR00199">
    <property type="entry name" value="PncC_domain"/>
    <property type="match status" value="1"/>
</dbReference>
<dbReference type="AlphaFoldDB" id="A0A0J8DG34"/>
<dbReference type="STRING" id="1121307.CLCY_6c00090"/>
<dbReference type="OrthoDB" id="9801454at2"/>
<protein>
    <submittedName>
        <fullName evidence="2">Amidohydrolase, PncC family</fullName>
    </submittedName>
</protein>
<evidence type="ECO:0000259" key="1">
    <source>
        <dbReference type="Pfam" id="PF02464"/>
    </source>
</evidence>
<proteinExistence type="predicted"/>
<dbReference type="Proteomes" id="UP000036756">
    <property type="component" value="Unassembled WGS sequence"/>
</dbReference>
<feature type="domain" description="CinA C-terminal" evidence="1">
    <location>
        <begin position="3"/>
        <end position="148"/>
    </location>
</feature>
<sequence>MGIENDIGKVLCDKNKTISIAESLTGGLLCGKLVNFPGISKVLLEGVVSYSIESKIKRLGVKSKTIEEFSDVSSETAIEMARGIAKTSGSNIGISTTGVAGPSGEPLGLVYIGFYIDGDSSFIEKKFSGERQEIRNKAVEASLKALYDKIKGID</sequence>
<dbReference type="InterPro" id="IPR036653">
    <property type="entry name" value="CinA-like_C"/>
</dbReference>
<dbReference type="SUPFAM" id="SSF142433">
    <property type="entry name" value="CinA-like"/>
    <property type="match status" value="1"/>
</dbReference>
<organism evidence="2 3">
    <name type="scientific">Clostridium cylindrosporum DSM 605</name>
    <dbReference type="NCBI Taxonomy" id="1121307"/>
    <lineage>
        <taxon>Bacteria</taxon>
        <taxon>Bacillati</taxon>
        <taxon>Bacillota</taxon>
        <taxon>Clostridia</taxon>
        <taxon>Eubacteriales</taxon>
        <taxon>Clostridiaceae</taxon>
        <taxon>Clostridium</taxon>
    </lineage>
</organism>
<dbReference type="Gene3D" id="3.90.950.20">
    <property type="entry name" value="CinA-like"/>
    <property type="match status" value="1"/>
</dbReference>
<reference evidence="2 3" key="1">
    <citation type="submission" date="2015-06" db="EMBL/GenBank/DDBJ databases">
        <title>Draft genome sequence of the purine-degrading Clostridium cylindrosporum HC-1 (DSM 605).</title>
        <authorList>
            <person name="Poehlein A."/>
            <person name="Schiel-Bengelsdorf B."/>
            <person name="Bengelsdorf F."/>
            <person name="Daniel R."/>
            <person name="Duerre P."/>
        </authorList>
    </citation>
    <scope>NUCLEOTIDE SEQUENCE [LARGE SCALE GENOMIC DNA]</scope>
    <source>
        <strain evidence="2 3">DSM 605</strain>
    </source>
</reference>
<dbReference type="EMBL" id="LFVU01000002">
    <property type="protein sequence ID" value="KMT23128.1"/>
    <property type="molecule type" value="Genomic_DNA"/>
</dbReference>
<dbReference type="Pfam" id="PF02464">
    <property type="entry name" value="CinA"/>
    <property type="match status" value="1"/>
</dbReference>
<name>A0A0J8DG34_CLOCY</name>
<accession>A0A0J8DG34</accession>
<keyword evidence="3" id="KW-1185">Reference proteome</keyword>
<dbReference type="GO" id="GO:0016787">
    <property type="term" value="F:hydrolase activity"/>
    <property type="evidence" value="ECO:0007669"/>
    <property type="project" value="UniProtKB-KW"/>
</dbReference>
<dbReference type="RefSeq" id="WP_048569216.1">
    <property type="nucleotide sequence ID" value="NZ_LFVU01000002.1"/>
</dbReference>
<evidence type="ECO:0000313" key="3">
    <source>
        <dbReference type="Proteomes" id="UP000036756"/>
    </source>
</evidence>
<gene>
    <name evidence="2" type="ORF">CLCY_6c00090</name>
</gene>
<keyword evidence="2" id="KW-0378">Hydrolase</keyword>
<dbReference type="PATRIC" id="fig|1121307.3.peg.2138"/>
<dbReference type="InterPro" id="IPR008136">
    <property type="entry name" value="CinA_C"/>
</dbReference>
<comment type="caution">
    <text evidence="2">The sequence shown here is derived from an EMBL/GenBank/DDBJ whole genome shotgun (WGS) entry which is preliminary data.</text>
</comment>
<evidence type="ECO:0000313" key="2">
    <source>
        <dbReference type="EMBL" id="KMT23128.1"/>
    </source>
</evidence>